<evidence type="ECO:0000256" key="1">
    <source>
        <dbReference type="ARBA" id="ARBA00023211"/>
    </source>
</evidence>
<dbReference type="InterPro" id="IPR039523">
    <property type="entry name" value="RimK-rel_E_lig_ATP-grasp"/>
</dbReference>
<dbReference type="RefSeq" id="WP_072326233.1">
    <property type="nucleotide sequence ID" value="NZ_FPJW01000006.1"/>
</dbReference>
<dbReference type="PANTHER" id="PTHR21621:SF0">
    <property type="entry name" value="BETA-CITRYLGLUTAMATE SYNTHASE B-RELATED"/>
    <property type="match status" value="1"/>
</dbReference>
<dbReference type="GO" id="GO:0005737">
    <property type="term" value="C:cytoplasm"/>
    <property type="evidence" value="ECO:0007669"/>
    <property type="project" value="TreeGrafter"/>
</dbReference>
<evidence type="ECO:0000259" key="3">
    <source>
        <dbReference type="PROSITE" id="PS50975"/>
    </source>
</evidence>
<keyword evidence="4" id="KW-0436">Ligase</keyword>
<dbReference type="EMBL" id="FPJW01000006">
    <property type="protein sequence ID" value="SFX50863.1"/>
    <property type="molecule type" value="Genomic_DNA"/>
</dbReference>
<name>A0A1K1XMN0_9GAMM</name>
<gene>
    <name evidence="4" type="ORF">SAMN02745752_01925</name>
</gene>
<dbReference type="PROSITE" id="PS50975">
    <property type="entry name" value="ATP_GRASP"/>
    <property type="match status" value="1"/>
</dbReference>
<dbReference type="PANTHER" id="PTHR21621">
    <property type="entry name" value="RIBOSOMAL PROTEIN S6 MODIFICATION PROTEIN"/>
    <property type="match status" value="1"/>
</dbReference>
<feature type="domain" description="ATP-grasp" evidence="3">
    <location>
        <begin position="50"/>
        <end position="301"/>
    </location>
</feature>
<dbReference type="STRING" id="1122209.SAMN02745752_01925"/>
<dbReference type="GO" id="GO:0046872">
    <property type="term" value="F:metal ion binding"/>
    <property type="evidence" value="ECO:0007669"/>
    <property type="project" value="InterPro"/>
</dbReference>
<sequence>MLGWLRRNFATPAELKAAGVLGLNERNRACISALNPRSRFPLVDDKLQTKLLAQDYQLATPALLGVIRQQAEIAHFERFLPQQGGFAIKPAKGSGGKGILVIQHRSGDRYLKASGEWVSRQQIEHHLSNLISGLYSLGGHPDVAIIETLIRSHQAFEDFTFEGVPDIRVIVYRGYPVMAMMRLSTHASDGKANLHQGALGVGIDLGSGCALQAVQHDRPVHLHPDTGKPLSQLRISNWQYLLELASRCYDMTRLGYLGADLVVDAEHGPLLLELNARPGLAIQMANGTGLKPRLLKINRHCEGVRGPEEPFQLRVEVARRLFSGTVTASSVPEVCSGD</sequence>
<dbReference type="OrthoDB" id="336227at2"/>
<evidence type="ECO:0000256" key="2">
    <source>
        <dbReference type="PROSITE-ProRule" id="PRU00409"/>
    </source>
</evidence>
<keyword evidence="2" id="KW-0547">Nucleotide-binding</keyword>
<accession>A0A1K1XMN0</accession>
<keyword evidence="2" id="KW-0067">ATP-binding</keyword>
<reference evidence="4 5" key="1">
    <citation type="submission" date="2016-11" db="EMBL/GenBank/DDBJ databases">
        <authorList>
            <person name="Jaros S."/>
            <person name="Januszkiewicz K."/>
            <person name="Wedrychowicz H."/>
        </authorList>
    </citation>
    <scope>NUCLEOTIDE SEQUENCE [LARGE SCALE GENOMIC DNA]</scope>
    <source>
        <strain evidence="4 5">DSM 21637</strain>
    </source>
</reference>
<dbReference type="NCBIfam" id="TIGR02291">
    <property type="entry name" value="rimK_rel_E_lig"/>
    <property type="match status" value="1"/>
</dbReference>
<dbReference type="GO" id="GO:0005524">
    <property type="term" value="F:ATP binding"/>
    <property type="evidence" value="ECO:0007669"/>
    <property type="project" value="UniProtKB-UniRule"/>
</dbReference>
<dbReference type="GO" id="GO:0009432">
    <property type="term" value="P:SOS response"/>
    <property type="evidence" value="ECO:0007669"/>
    <property type="project" value="TreeGrafter"/>
</dbReference>
<evidence type="ECO:0000313" key="4">
    <source>
        <dbReference type="EMBL" id="SFX50863.1"/>
    </source>
</evidence>
<keyword evidence="5" id="KW-1185">Reference proteome</keyword>
<dbReference type="SUPFAM" id="SSF56059">
    <property type="entry name" value="Glutathione synthetase ATP-binding domain-like"/>
    <property type="match status" value="1"/>
</dbReference>
<dbReference type="GO" id="GO:0018169">
    <property type="term" value="F:ribosomal S6-glutamic acid ligase activity"/>
    <property type="evidence" value="ECO:0007669"/>
    <property type="project" value="TreeGrafter"/>
</dbReference>
<keyword evidence="1" id="KW-0464">Manganese</keyword>
<dbReference type="Proteomes" id="UP000182350">
    <property type="component" value="Unassembled WGS sequence"/>
</dbReference>
<dbReference type="AlphaFoldDB" id="A0A1K1XMN0"/>
<dbReference type="InterPro" id="IPR011758">
    <property type="entry name" value="RimK-rel_E_lig"/>
</dbReference>
<proteinExistence type="predicted"/>
<dbReference type="InterPro" id="IPR011761">
    <property type="entry name" value="ATP-grasp"/>
</dbReference>
<organism evidence="4 5">
    <name type="scientific">Marinospirillum alkaliphilum DSM 21637</name>
    <dbReference type="NCBI Taxonomy" id="1122209"/>
    <lineage>
        <taxon>Bacteria</taxon>
        <taxon>Pseudomonadati</taxon>
        <taxon>Pseudomonadota</taxon>
        <taxon>Gammaproteobacteria</taxon>
        <taxon>Oceanospirillales</taxon>
        <taxon>Oceanospirillaceae</taxon>
        <taxon>Marinospirillum</taxon>
    </lineage>
</organism>
<evidence type="ECO:0000313" key="5">
    <source>
        <dbReference type="Proteomes" id="UP000182350"/>
    </source>
</evidence>
<dbReference type="Pfam" id="PF14397">
    <property type="entry name" value="ATPgrasp_ST"/>
    <property type="match status" value="1"/>
</dbReference>
<dbReference type="Gene3D" id="3.30.470.20">
    <property type="entry name" value="ATP-grasp fold, B domain"/>
    <property type="match status" value="1"/>
</dbReference>
<protein>
    <submittedName>
        <fullName evidence="4">Alpha-L-glutamate ligase-related protein</fullName>
    </submittedName>
</protein>